<accession>A0A640T9N3</accession>
<dbReference type="EMBL" id="BLIP01000001">
    <property type="protein sequence ID" value="GFE19880.1"/>
    <property type="molecule type" value="Genomic_DNA"/>
</dbReference>
<dbReference type="AlphaFoldDB" id="A0A640T9N3"/>
<gene>
    <name evidence="1" type="ORF">Sliba_03330</name>
</gene>
<evidence type="ECO:0000313" key="2">
    <source>
        <dbReference type="Proteomes" id="UP000429552"/>
    </source>
</evidence>
<evidence type="ECO:0000313" key="1">
    <source>
        <dbReference type="EMBL" id="GFE19880.1"/>
    </source>
</evidence>
<reference evidence="1 2" key="1">
    <citation type="submission" date="2019-12" db="EMBL/GenBank/DDBJ databases">
        <title>Whole genome shotgun sequence of Streptomyces libani subsp. libani NBRC 13452.</title>
        <authorList>
            <person name="Ichikawa N."/>
            <person name="Kimura A."/>
            <person name="Kitahashi Y."/>
            <person name="Komaki H."/>
            <person name="Tamura T."/>
        </authorList>
    </citation>
    <scope>NUCLEOTIDE SEQUENCE [LARGE SCALE GENOMIC DNA]</scope>
    <source>
        <strain evidence="1 2">NBRC 13452</strain>
    </source>
</reference>
<organism evidence="1 2">
    <name type="scientific">Streptomyces nigrescens</name>
    <dbReference type="NCBI Taxonomy" id="1920"/>
    <lineage>
        <taxon>Bacteria</taxon>
        <taxon>Bacillati</taxon>
        <taxon>Actinomycetota</taxon>
        <taxon>Actinomycetes</taxon>
        <taxon>Kitasatosporales</taxon>
        <taxon>Streptomycetaceae</taxon>
        <taxon>Streptomyces</taxon>
    </lineage>
</organism>
<sequence>MVTGTKPPTAEDAFRLAPELVAARFDTLTAAAERCDARFRDEITRHHDCLLVAVLSKVSDDFEALQ</sequence>
<name>A0A640T9N3_STRNI</name>
<comment type="caution">
    <text evidence="1">The sequence shown here is derived from an EMBL/GenBank/DDBJ whole genome shotgun (WGS) entry which is preliminary data.</text>
</comment>
<dbReference type="Proteomes" id="UP000429552">
    <property type="component" value="Unassembled WGS sequence"/>
</dbReference>
<protein>
    <submittedName>
        <fullName evidence="1">Uncharacterized protein</fullName>
    </submittedName>
</protein>
<proteinExistence type="predicted"/>